<feature type="region of interest" description="Disordered" evidence="1">
    <location>
        <begin position="289"/>
        <end position="317"/>
    </location>
</feature>
<dbReference type="GO" id="GO:0005886">
    <property type="term" value="C:plasma membrane"/>
    <property type="evidence" value="ECO:0007669"/>
    <property type="project" value="InterPro"/>
</dbReference>
<feature type="compositionally biased region" description="Acidic residues" evidence="1">
    <location>
        <begin position="84"/>
        <end position="108"/>
    </location>
</feature>
<accession>A0AAV6X3M2</accession>
<keyword evidence="3" id="KW-1185">Reference proteome</keyword>
<evidence type="ECO:0008006" key="4">
    <source>
        <dbReference type="Google" id="ProtNLM"/>
    </source>
</evidence>
<dbReference type="Proteomes" id="UP000826271">
    <property type="component" value="Unassembled WGS sequence"/>
</dbReference>
<protein>
    <recommendedName>
        <fullName evidence="4">Membrane-associated kinase regulator 2</fullName>
    </recommendedName>
</protein>
<gene>
    <name evidence="2" type="ORF">BUALT_Bualt10G0058000</name>
</gene>
<evidence type="ECO:0000313" key="3">
    <source>
        <dbReference type="Proteomes" id="UP000826271"/>
    </source>
</evidence>
<feature type="region of interest" description="Disordered" evidence="1">
    <location>
        <begin position="232"/>
        <end position="252"/>
    </location>
</feature>
<feature type="region of interest" description="Disordered" evidence="1">
    <location>
        <begin position="183"/>
        <end position="205"/>
    </location>
</feature>
<proteinExistence type="predicted"/>
<reference evidence="2" key="1">
    <citation type="submission" date="2019-10" db="EMBL/GenBank/DDBJ databases">
        <authorList>
            <person name="Zhang R."/>
            <person name="Pan Y."/>
            <person name="Wang J."/>
            <person name="Ma R."/>
            <person name="Yu S."/>
        </authorList>
    </citation>
    <scope>NUCLEOTIDE SEQUENCE</scope>
    <source>
        <strain evidence="2">LA-IB0</strain>
        <tissue evidence="2">Leaf</tissue>
    </source>
</reference>
<organism evidence="2 3">
    <name type="scientific">Buddleja alternifolia</name>
    <dbReference type="NCBI Taxonomy" id="168488"/>
    <lineage>
        <taxon>Eukaryota</taxon>
        <taxon>Viridiplantae</taxon>
        <taxon>Streptophyta</taxon>
        <taxon>Embryophyta</taxon>
        <taxon>Tracheophyta</taxon>
        <taxon>Spermatophyta</taxon>
        <taxon>Magnoliopsida</taxon>
        <taxon>eudicotyledons</taxon>
        <taxon>Gunneridae</taxon>
        <taxon>Pentapetalae</taxon>
        <taxon>asterids</taxon>
        <taxon>lamiids</taxon>
        <taxon>Lamiales</taxon>
        <taxon>Scrophulariaceae</taxon>
        <taxon>Buddlejeae</taxon>
        <taxon>Buddleja</taxon>
    </lineage>
</organism>
<feature type="compositionally biased region" description="Basic and acidic residues" evidence="1">
    <location>
        <begin position="232"/>
        <end position="244"/>
    </location>
</feature>
<feature type="compositionally biased region" description="Low complexity" evidence="1">
    <location>
        <begin position="349"/>
        <end position="361"/>
    </location>
</feature>
<dbReference type="PANTHER" id="PTHR33929">
    <property type="entry name" value="MEMBRANE-ASSOCIATED KINASE REGULATOR 2-RELATED"/>
    <property type="match status" value="1"/>
</dbReference>
<feature type="region of interest" description="Disordered" evidence="1">
    <location>
        <begin position="39"/>
        <end position="111"/>
    </location>
</feature>
<sequence>MEAFSLLKYWRTTPTTTPDSTANTRATTKTIVASAAAVTTYSSSDGEDGPYFDLEFSHPDQDSDAEQEPSAKTQQSELQVQNSDENETETETESDDDEEEEEEEEEEGELKFAVASNECADENHVALSPSDELFFKGDLVSIEPSSILLNGPEENSKFPVNLLKSATKFRVLLLKLKKSKSEKIEEEGAAERENNSSHGKVSSRGGSGKFFTVKFKVEEVSPLVSLFARDNSSKEIHNSGKEESDTNMGSDDQKKLAKEILVQKYLKMVKPFYVRVSKRYVEKLKFSGHLGSKGGGGGAPAPPSPAAEKGGEGDKAAAPINVKNHSKQGNMNLQAGLKVVRKHLRKSRSASAAVSAAPPAKMTASNRRDDSLLQLQDGIQGAILHCKKSFNASRVTHKSYATYEEAQMAFKATEECNVQQNNKGKQKVQIPQKGIPVADRVKGVMTLTQRMELKKVTFQKFQRNLDMLINYSDVNTTMGFYPINFS</sequence>
<dbReference type="AlphaFoldDB" id="A0AAV6X3M2"/>
<name>A0AAV6X3M2_9LAMI</name>
<evidence type="ECO:0000256" key="1">
    <source>
        <dbReference type="SAM" id="MobiDB-lite"/>
    </source>
</evidence>
<comment type="caution">
    <text evidence="2">The sequence shown here is derived from an EMBL/GenBank/DDBJ whole genome shotgun (WGS) entry which is preliminary data.</text>
</comment>
<feature type="compositionally biased region" description="Low complexity" evidence="1">
    <location>
        <begin position="11"/>
        <end position="26"/>
    </location>
</feature>
<dbReference type="EMBL" id="WHWC01000010">
    <property type="protein sequence ID" value="KAG8375037.1"/>
    <property type="molecule type" value="Genomic_DNA"/>
</dbReference>
<feature type="compositionally biased region" description="Polar residues" evidence="1">
    <location>
        <begin position="70"/>
        <end position="81"/>
    </location>
</feature>
<evidence type="ECO:0000313" key="2">
    <source>
        <dbReference type="EMBL" id="KAG8375037.1"/>
    </source>
</evidence>
<dbReference type="PANTHER" id="PTHR33929:SF1">
    <property type="entry name" value="MEMBRANE-ASSOCIATED KINASE REGULATOR 2-RELATED"/>
    <property type="match status" value="1"/>
</dbReference>
<dbReference type="InterPro" id="IPR039619">
    <property type="entry name" value="MAKR2/5"/>
</dbReference>
<feature type="region of interest" description="Disordered" evidence="1">
    <location>
        <begin position="1"/>
        <end position="26"/>
    </location>
</feature>
<feature type="region of interest" description="Disordered" evidence="1">
    <location>
        <begin position="348"/>
        <end position="367"/>
    </location>
</feature>